<dbReference type="KEGG" id="csv:101210664"/>
<keyword evidence="13" id="KW-1185">Reference proteome</keyword>
<dbReference type="OrthoDB" id="1937044at2759"/>
<evidence type="ECO:0000256" key="6">
    <source>
        <dbReference type="ARBA" id="ARBA00023157"/>
    </source>
</evidence>
<evidence type="ECO:0000256" key="5">
    <source>
        <dbReference type="ARBA" id="ARBA00023136"/>
    </source>
</evidence>
<keyword evidence="3" id="KW-0336">GPI-anchor</keyword>
<dbReference type="PANTHER" id="PTHR33021">
    <property type="entry name" value="BLUE COPPER PROTEIN"/>
    <property type="match status" value="1"/>
</dbReference>
<dbReference type="InterPro" id="IPR039391">
    <property type="entry name" value="Phytocyanin-like"/>
</dbReference>
<evidence type="ECO:0000256" key="8">
    <source>
        <dbReference type="ARBA" id="ARBA00023288"/>
    </source>
</evidence>
<reference evidence="12 13" key="1">
    <citation type="journal article" date="2009" name="Nat. Genet.">
        <title>The genome of the cucumber, Cucumis sativus L.</title>
        <authorList>
            <person name="Huang S."/>
            <person name="Li R."/>
            <person name="Zhang Z."/>
            <person name="Li L."/>
            <person name="Gu X."/>
            <person name="Fan W."/>
            <person name="Lucas W.J."/>
            <person name="Wang X."/>
            <person name="Xie B."/>
            <person name="Ni P."/>
            <person name="Ren Y."/>
            <person name="Zhu H."/>
            <person name="Li J."/>
            <person name="Lin K."/>
            <person name="Jin W."/>
            <person name="Fei Z."/>
            <person name="Li G."/>
            <person name="Staub J."/>
            <person name="Kilian A."/>
            <person name="van der Vossen E.A."/>
            <person name="Wu Y."/>
            <person name="Guo J."/>
            <person name="He J."/>
            <person name="Jia Z."/>
            <person name="Ren Y."/>
            <person name="Tian G."/>
            <person name="Lu Y."/>
            <person name="Ruan J."/>
            <person name="Qian W."/>
            <person name="Wang M."/>
            <person name="Huang Q."/>
            <person name="Li B."/>
            <person name="Xuan Z."/>
            <person name="Cao J."/>
            <person name="Asan"/>
            <person name="Wu Z."/>
            <person name="Zhang J."/>
            <person name="Cai Q."/>
            <person name="Bai Y."/>
            <person name="Zhao B."/>
            <person name="Han Y."/>
            <person name="Li Y."/>
            <person name="Li X."/>
            <person name="Wang S."/>
            <person name="Shi Q."/>
            <person name="Liu S."/>
            <person name="Cho W.K."/>
            <person name="Kim J.Y."/>
            <person name="Xu Y."/>
            <person name="Heller-Uszynska K."/>
            <person name="Miao H."/>
            <person name="Cheng Z."/>
            <person name="Zhang S."/>
            <person name="Wu J."/>
            <person name="Yang Y."/>
            <person name="Kang H."/>
            <person name="Li M."/>
            <person name="Liang H."/>
            <person name="Ren X."/>
            <person name="Shi Z."/>
            <person name="Wen M."/>
            <person name="Jian M."/>
            <person name="Yang H."/>
            <person name="Zhang G."/>
            <person name="Yang Z."/>
            <person name="Chen R."/>
            <person name="Liu S."/>
            <person name="Li J."/>
            <person name="Ma L."/>
            <person name="Liu H."/>
            <person name="Zhou Y."/>
            <person name="Zhao J."/>
            <person name="Fang X."/>
            <person name="Li G."/>
            <person name="Fang L."/>
            <person name="Li Y."/>
            <person name="Liu D."/>
            <person name="Zheng H."/>
            <person name="Zhang Y."/>
            <person name="Qin N."/>
            <person name="Li Z."/>
            <person name="Yang G."/>
            <person name="Yang S."/>
            <person name="Bolund L."/>
            <person name="Kristiansen K."/>
            <person name="Zheng H."/>
            <person name="Li S."/>
            <person name="Zhang X."/>
            <person name="Yang H."/>
            <person name="Wang J."/>
            <person name="Sun R."/>
            <person name="Zhang B."/>
            <person name="Jiang S."/>
            <person name="Wang J."/>
            <person name="Du Y."/>
            <person name="Li S."/>
        </authorList>
    </citation>
    <scope>NUCLEOTIDE SEQUENCE [LARGE SCALE GENOMIC DNA]</scope>
    <source>
        <strain evidence="13">cv. 9930</strain>
    </source>
</reference>
<name>A0A0A0LQG0_CUCSA</name>
<feature type="signal peptide" evidence="10">
    <location>
        <begin position="1"/>
        <end position="23"/>
    </location>
</feature>
<proteinExistence type="inferred from homology"/>
<dbReference type="AlphaFoldDB" id="A0A0A0LQG0"/>
<reference evidence="12 13" key="4">
    <citation type="journal article" date="2011" name="BMC Genomics">
        <title>RNA-Seq improves annotation of protein-coding genes in the cucumber genome.</title>
        <authorList>
            <person name="Li Z."/>
            <person name="Zhang Z."/>
            <person name="Yan P."/>
            <person name="Huang S."/>
            <person name="Fei Z."/>
            <person name="Lin K."/>
        </authorList>
    </citation>
    <scope>NUCLEOTIDE SEQUENCE [LARGE SCALE GENOMIC DNA]</scope>
    <source>
        <strain evidence="13">cv. 9930</strain>
    </source>
</reference>
<comment type="similarity">
    <text evidence="9">Belongs to the early nodulin-like (ENODL) family.</text>
</comment>
<gene>
    <name evidence="12" type="ORF">Csa_2G382700</name>
</gene>
<protein>
    <submittedName>
        <fullName evidence="12">Phytocyanin-like arabinogalactan-protein</fullName>
    </submittedName>
</protein>
<reference evidence="12 13" key="3">
    <citation type="journal article" date="2010" name="BMC Genomics">
        <title>Transcriptome sequencing and comparative analysis of cucumber flowers with different sex types.</title>
        <authorList>
            <person name="Guo S."/>
            <person name="Zheng Y."/>
            <person name="Joung J.G."/>
            <person name="Liu S."/>
            <person name="Zhang Z."/>
            <person name="Crasta O.R."/>
            <person name="Sobral B.W."/>
            <person name="Xu Y."/>
            <person name="Huang S."/>
            <person name="Fei Z."/>
        </authorList>
    </citation>
    <scope>NUCLEOTIDE SEQUENCE [LARGE SCALE GENOMIC DNA]</scope>
    <source>
        <strain evidence="13">cv. 9930</strain>
    </source>
</reference>
<dbReference type="Gramene" id="KGN62997">
    <property type="protein sequence ID" value="KGN62997"/>
    <property type="gene ID" value="Csa_2G382700"/>
</dbReference>
<feature type="domain" description="Phytocyanin" evidence="11">
    <location>
        <begin position="24"/>
        <end position="128"/>
    </location>
</feature>
<keyword evidence="8" id="KW-0449">Lipoprotein</keyword>
<dbReference type="GO" id="GO:0005886">
    <property type="term" value="C:plasma membrane"/>
    <property type="evidence" value="ECO:0000318"/>
    <property type="project" value="GO_Central"/>
</dbReference>
<dbReference type="PANTHER" id="PTHR33021:SF197">
    <property type="entry name" value="EARLY NODULIN-LIKE PROTEIN 13"/>
    <property type="match status" value="1"/>
</dbReference>
<dbReference type="Proteomes" id="UP000029981">
    <property type="component" value="Chromosome 2"/>
</dbReference>
<sequence length="178" mass="19205">MANFSIALSLFTFLLLFISFSEAREILVGGKSNAWKIPSSQSQSLNQWAETSRFRIGDTLVWDYEDGKDSVLKVTKEDYEACNTENPEQRFEDGKTKVELEKPGPFYFISGAKGHCEQGQKLIVVVVTPRRRFIGISPAPSPAESEGPAVAPSSGAGNLKVGLLAVVVGILGVGVGLV</sequence>
<dbReference type="OMA" id="GYEKCNT"/>
<dbReference type="STRING" id="3659.A0A0A0LQG0"/>
<keyword evidence="4 10" id="KW-0732">Signal</keyword>
<evidence type="ECO:0000256" key="4">
    <source>
        <dbReference type="ARBA" id="ARBA00022729"/>
    </source>
</evidence>
<evidence type="ECO:0000313" key="13">
    <source>
        <dbReference type="Proteomes" id="UP000029981"/>
    </source>
</evidence>
<evidence type="ECO:0000256" key="2">
    <source>
        <dbReference type="ARBA" id="ARBA00022475"/>
    </source>
</evidence>
<dbReference type="GO" id="GO:0009055">
    <property type="term" value="F:electron transfer activity"/>
    <property type="evidence" value="ECO:0007669"/>
    <property type="project" value="InterPro"/>
</dbReference>
<evidence type="ECO:0000256" key="7">
    <source>
        <dbReference type="ARBA" id="ARBA00023180"/>
    </source>
</evidence>
<organism evidence="12 13">
    <name type="scientific">Cucumis sativus</name>
    <name type="common">Cucumber</name>
    <dbReference type="NCBI Taxonomy" id="3659"/>
    <lineage>
        <taxon>Eukaryota</taxon>
        <taxon>Viridiplantae</taxon>
        <taxon>Streptophyta</taxon>
        <taxon>Embryophyta</taxon>
        <taxon>Tracheophyta</taxon>
        <taxon>Spermatophyta</taxon>
        <taxon>Magnoliopsida</taxon>
        <taxon>eudicotyledons</taxon>
        <taxon>Gunneridae</taxon>
        <taxon>Pentapetalae</taxon>
        <taxon>rosids</taxon>
        <taxon>fabids</taxon>
        <taxon>Cucurbitales</taxon>
        <taxon>Cucurbitaceae</taxon>
        <taxon>Benincaseae</taxon>
        <taxon>Cucumis</taxon>
    </lineage>
</organism>
<evidence type="ECO:0000256" key="10">
    <source>
        <dbReference type="SAM" id="SignalP"/>
    </source>
</evidence>
<accession>A0A0A0LQG0</accession>
<dbReference type="InterPro" id="IPR041846">
    <property type="entry name" value="ENL_dom"/>
</dbReference>
<dbReference type="FunFam" id="2.60.40.420:FF:000069">
    <property type="entry name" value="Early nodulin-like protein 1"/>
    <property type="match status" value="1"/>
</dbReference>
<evidence type="ECO:0000313" key="12">
    <source>
        <dbReference type="EMBL" id="KGN62997.1"/>
    </source>
</evidence>
<dbReference type="CDD" id="cd11019">
    <property type="entry name" value="OsENODL1_like"/>
    <property type="match status" value="1"/>
</dbReference>
<dbReference type="InterPro" id="IPR003245">
    <property type="entry name" value="Phytocyanin_dom"/>
</dbReference>
<dbReference type="PROSITE" id="PS51485">
    <property type="entry name" value="PHYTOCYANIN"/>
    <property type="match status" value="1"/>
</dbReference>
<dbReference type="SUPFAM" id="SSF49503">
    <property type="entry name" value="Cupredoxins"/>
    <property type="match status" value="1"/>
</dbReference>
<dbReference type="Pfam" id="PF02298">
    <property type="entry name" value="Cu_bind_like"/>
    <property type="match status" value="1"/>
</dbReference>
<feature type="chain" id="PRO_5001973040" evidence="10">
    <location>
        <begin position="24"/>
        <end position="178"/>
    </location>
</feature>
<keyword evidence="7" id="KW-0325">Glycoprotein</keyword>
<keyword evidence="6" id="KW-1015">Disulfide bond</keyword>
<evidence type="ECO:0000259" key="11">
    <source>
        <dbReference type="PROSITE" id="PS51485"/>
    </source>
</evidence>
<keyword evidence="5" id="KW-0472">Membrane</keyword>
<dbReference type="InterPro" id="IPR008972">
    <property type="entry name" value="Cupredoxin"/>
</dbReference>
<dbReference type="Gene3D" id="2.60.40.420">
    <property type="entry name" value="Cupredoxins - blue copper proteins"/>
    <property type="match status" value="1"/>
</dbReference>
<keyword evidence="2" id="KW-1003">Cell membrane</keyword>
<comment type="subcellular location">
    <subcellularLocation>
        <location evidence="1">Cell membrane</location>
        <topology evidence="1">Lipid-anchor</topology>
        <topology evidence="1">GPI-anchor</topology>
    </subcellularLocation>
</comment>
<dbReference type="eggNOG" id="ENOG502RZS4">
    <property type="taxonomic scope" value="Eukaryota"/>
</dbReference>
<evidence type="ECO:0000256" key="1">
    <source>
        <dbReference type="ARBA" id="ARBA00004609"/>
    </source>
</evidence>
<reference evidence="12 13" key="2">
    <citation type="journal article" date="2009" name="PLoS ONE">
        <title>An integrated genetic and cytogenetic map of the cucumber genome.</title>
        <authorList>
            <person name="Ren Y."/>
            <person name="Zhang Z."/>
            <person name="Liu J."/>
            <person name="Staub J.E."/>
            <person name="Han Y."/>
            <person name="Cheng Z."/>
            <person name="Li X."/>
            <person name="Lu J."/>
            <person name="Miao H."/>
            <person name="Kang H."/>
            <person name="Xie B."/>
            <person name="Gu X."/>
            <person name="Wang X."/>
            <person name="Du Y."/>
            <person name="Jin W."/>
            <person name="Huang S."/>
        </authorList>
    </citation>
    <scope>NUCLEOTIDE SEQUENCE [LARGE SCALE GENOMIC DNA]</scope>
    <source>
        <strain evidence="13">cv. 9930</strain>
    </source>
</reference>
<dbReference type="GO" id="GO:0098552">
    <property type="term" value="C:side of membrane"/>
    <property type="evidence" value="ECO:0007669"/>
    <property type="project" value="UniProtKB-KW"/>
</dbReference>
<evidence type="ECO:0000256" key="3">
    <source>
        <dbReference type="ARBA" id="ARBA00022622"/>
    </source>
</evidence>
<evidence type="ECO:0000256" key="9">
    <source>
        <dbReference type="ARBA" id="ARBA00035011"/>
    </source>
</evidence>
<dbReference type="EMBL" id="CM002923">
    <property type="protein sequence ID" value="KGN62997.1"/>
    <property type="molecule type" value="Genomic_DNA"/>
</dbReference>